<dbReference type="EMBL" id="AP018400">
    <property type="protein sequence ID" value="BBA92838.1"/>
    <property type="molecule type" value="Genomic_DNA"/>
</dbReference>
<organism evidence="1 2">
    <name type="scientific">Streptococcus ruminantium</name>
    <dbReference type="NCBI Taxonomy" id="1917441"/>
    <lineage>
        <taxon>Bacteria</taxon>
        <taxon>Bacillati</taxon>
        <taxon>Bacillota</taxon>
        <taxon>Bacilli</taxon>
        <taxon>Lactobacillales</taxon>
        <taxon>Streptococcaceae</taxon>
        <taxon>Streptococcus</taxon>
    </lineage>
</organism>
<name>A0A2Z5U448_9STRE</name>
<protein>
    <submittedName>
        <fullName evidence="1">Uncharacterized protein</fullName>
    </submittedName>
</protein>
<sequence>MERYQRVFNNVFVDGKYNVSFSIGSTMRDGQYLGLRINDRCYLVNLGYMHYFAFTPTSDCNIITQRSQMLLTFEKGCYSVMGSEVISDLIYRSCGIISDSKLQHYVIVVEEAILDIVVSQEITITEGELDLQLENVMLQGQSATLGDEIPADCYYFFTLYSTLNYKTQFYLLGLKNRIRVELDDMFAFYMVEEGIDLTGSPENTEYQLLPVDSTERYLYSIDNQEIKNHPTYCLHNLLNYNVYFYSEDVPRLLLLSS</sequence>
<dbReference type="RefSeq" id="WP_120171845.1">
    <property type="nucleotide sequence ID" value="NZ_AP018400.1"/>
</dbReference>
<dbReference type="GeneID" id="52229771"/>
<accession>A0A2Z5U448</accession>
<gene>
    <name evidence="1" type="ORF">SR187_6165</name>
</gene>
<proteinExistence type="predicted"/>
<dbReference type="KEGG" id="srq:SR187_6165"/>
<dbReference type="AlphaFoldDB" id="A0A2Z5U448"/>
<evidence type="ECO:0000313" key="2">
    <source>
        <dbReference type="Proteomes" id="UP000269331"/>
    </source>
</evidence>
<dbReference type="Proteomes" id="UP000269331">
    <property type="component" value="Chromosome"/>
</dbReference>
<evidence type="ECO:0000313" key="1">
    <source>
        <dbReference type="EMBL" id="BBA92838.1"/>
    </source>
</evidence>
<reference evidence="1 2" key="1">
    <citation type="journal article" date="2018" name="Genome Biol. Evol.">
        <title>Complete Genome Sequence of Streptococcus ruminantium sp. nov. GUT-187T (=DSM 104980T =JCM 31869T), the Type Strain of S. ruminantium, and Comparison with Genome Sequences of Streptococcus suis Strains.</title>
        <authorList>
            <person name="Tohya M."/>
            <person name="Sekizaki T."/>
            <person name="Miyoshi-Akiyama T."/>
        </authorList>
    </citation>
    <scope>NUCLEOTIDE SEQUENCE [LARGE SCALE GENOMIC DNA]</scope>
    <source>
        <strain evidence="1 2">GUT187T</strain>
    </source>
</reference>